<dbReference type="Pfam" id="PF03480">
    <property type="entry name" value="DctP"/>
    <property type="match status" value="1"/>
</dbReference>
<dbReference type="InterPro" id="IPR038404">
    <property type="entry name" value="TRAP_DctP_sf"/>
</dbReference>
<feature type="binding site" evidence="3">
    <location>
        <position position="207"/>
    </location>
    <ligand>
        <name>substrate</name>
    </ligand>
</feature>
<organism evidence="5 6">
    <name type="scientific">Pollutimonas harenae</name>
    <dbReference type="NCBI Taxonomy" id="657015"/>
    <lineage>
        <taxon>Bacteria</taxon>
        <taxon>Pseudomonadati</taxon>
        <taxon>Pseudomonadota</taxon>
        <taxon>Betaproteobacteria</taxon>
        <taxon>Burkholderiales</taxon>
        <taxon>Alcaligenaceae</taxon>
        <taxon>Pollutimonas</taxon>
    </lineage>
</organism>
<comment type="caution">
    <text evidence="5">The sequence shown here is derived from an EMBL/GenBank/DDBJ whole genome shotgun (WGS) entry which is preliminary data.</text>
</comment>
<feature type="signal peptide" evidence="4">
    <location>
        <begin position="1"/>
        <end position="24"/>
    </location>
</feature>
<accession>A0A853GYN1</accession>
<feature type="binding site" evidence="3">
    <location>
        <position position="208"/>
    </location>
    <ligand>
        <name>Na(+)</name>
        <dbReference type="ChEBI" id="CHEBI:29101"/>
    </ligand>
</feature>
<dbReference type="CDD" id="cd13604">
    <property type="entry name" value="PBP2_TRAP_ketoacid_lactate_like"/>
    <property type="match status" value="1"/>
</dbReference>
<dbReference type="PANTHER" id="PTHR33376">
    <property type="match status" value="1"/>
</dbReference>
<evidence type="ECO:0000256" key="4">
    <source>
        <dbReference type="SAM" id="SignalP"/>
    </source>
</evidence>
<gene>
    <name evidence="5" type="ORF">H0A62_00990</name>
</gene>
<dbReference type="PANTHER" id="PTHR33376:SF5">
    <property type="entry name" value="EXTRACYTOPLASMIC SOLUTE RECEPTOR PROTEIN"/>
    <property type="match status" value="1"/>
</dbReference>
<dbReference type="Proteomes" id="UP000554144">
    <property type="component" value="Unassembled WGS sequence"/>
</dbReference>
<keyword evidence="3" id="KW-0479">Metal-binding</keyword>
<keyword evidence="6" id="KW-1185">Reference proteome</keyword>
<dbReference type="EMBL" id="JACCEV010000001">
    <property type="protein sequence ID" value="NYT84165.1"/>
    <property type="molecule type" value="Genomic_DNA"/>
</dbReference>
<dbReference type="RefSeq" id="WP_130038649.1">
    <property type="nucleotide sequence ID" value="NZ_JACCEV010000001.1"/>
</dbReference>
<feature type="chain" id="PRO_5033049120" evidence="4">
    <location>
        <begin position="25"/>
        <end position="344"/>
    </location>
</feature>
<dbReference type="Gene3D" id="3.40.190.10">
    <property type="entry name" value="Periplasmic binding protein-like II"/>
    <property type="match status" value="1"/>
</dbReference>
<feature type="binding site" evidence="2">
    <location>
        <position position="170"/>
    </location>
    <ligand>
        <name>substrate</name>
    </ligand>
</feature>
<feature type="binding site" evidence="3">
    <location>
        <position position="233"/>
    </location>
    <ligand>
        <name>substrate</name>
    </ligand>
</feature>
<proteinExistence type="predicted"/>
<protein>
    <submittedName>
        <fullName evidence="5">TRAP transporter substrate-binding protein</fullName>
    </submittedName>
</protein>
<keyword evidence="1 4" id="KW-0732">Signal</keyword>
<sequence length="344" mass="37517">MKFKFLIAAMSAAFSFAATPAANAVEIDVASTFPKDMMFLGDGLKQFAKSVEEISDGDIKIKIHGAGDLVPALEVLNAVSSGAVSGGYDWVGYWGGSIPVANLVGALPFGPSPEVLAEWIWEGGGMQIIQKAYDKRNVKFLPCVVVPAEPAGWFNKEIKTVEDLQGLKMRIGGLAGRVLTKVGVSPQMIPGGEVFVSLERGRIDAAEFSLPAVDETIQLNKAAKNYYFPGWHQPSSINSITFNMKVWNDLNDLQKHQITTACRSSFLWTLTNGVPQQLEALKRMEEGGTSILRLPDEVLDALRKATAEVIAEERQKDPLFDEAYASLSTYIEGADRWKSLQSTK</sequence>
<reference evidence="5 6" key="1">
    <citation type="submission" date="2020-07" db="EMBL/GenBank/DDBJ databases">
        <title>Taxonomic revisions and descriptions of new bacterial species based on genomic comparisons in the high-G+C-content subgroup of the family Alcaligenaceae.</title>
        <authorList>
            <person name="Szabo A."/>
            <person name="Felfoldi T."/>
        </authorList>
    </citation>
    <scope>NUCLEOTIDE SEQUENCE [LARGE SCALE GENOMIC DNA]</scope>
    <source>
        <strain evidence="5 6">DSM 25667</strain>
    </source>
</reference>
<dbReference type="GO" id="GO:0031317">
    <property type="term" value="C:tripartite ATP-independent periplasmic transporter complex"/>
    <property type="evidence" value="ECO:0007669"/>
    <property type="project" value="InterPro"/>
</dbReference>
<feature type="binding site" evidence="2">
    <location>
        <position position="149"/>
    </location>
    <ligand>
        <name>substrate</name>
    </ligand>
</feature>
<dbReference type="Gene3D" id="3.40.190.170">
    <property type="entry name" value="Bacterial extracellular solute-binding protein, family 7"/>
    <property type="match status" value="1"/>
</dbReference>
<evidence type="ECO:0000256" key="3">
    <source>
        <dbReference type="PIRSR" id="PIRSR039026-2"/>
    </source>
</evidence>
<evidence type="ECO:0000256" key="1">
    <source>
        <dbReference type="ARBA" id="ARBA00022729"/>
    </source>
</evidence>
<evidence type="ECO:0000313" key="5">
    <source>
        <dbReference type="EMBL" id="NYT84165.1"/>
    </source>
</evidence>
<dbReference type="PIRSF" id="PIRSF039026">
    <property type="entry name" value="SiaP"/>
    <property type="match status" value="1"/>
</dbReference>
<dbReference type="AlphaFoldDB" id="A0A853GYN1"/>
<dbReference type="InterPro" id="IPR018389">
    <property type="entry name" value="DctP_fam"/>
</dbReference>
<name>A0A853GYN1_9BURK</name>
<dbReference type="InterPro" id="IPR026289">
    <property type="entry name" value="SBP_TakP-like"/>
</dbReference>
<dbReference type="GO" id="GO:0046872">
    <property type="term" value="F:metal ion binding"/>
    <property type="evidence" value="ECO:0007669"/>
    <property type="project" value="UniProtKB-KW"/>
</dbReference>
<dbReference type="GO" id="GO:0055085">
    <property type="term" value="P:transmembrane transport"/>
    <property type="evidence" value="ECO:0007669"/>
    <property type="project" value="InterPro"/>
</dbReference>
<evidence type="ECO:0000313" key="6">
    <source>
        <dbReference type="Proteomes" id="UP000554144"/>
    </source>
</evidence>
<dbReference type="OrthoDB" id="9769667at2"/>
<dbReference type="NCBIfam" id="NF037995">
    <property type="entry name" value="TRAP_S1"/>
    <property type="match status" value="1"/>
</dbReference>
<evidence type="ECO:0000256" key="2">
    <source>
        <dbReference type="PIRSR" id="PIRSR039026-1"/>
    </source>
</evidence>